<feature type="domain" description="Activator of Hsp90 ATPase homologue 1/2-like C-terminal" evidence="2">
    <location>
        <begin position="17"/>
        <end position="125"/>
    </location>
</feature>
<sequence>MTEPVYAKANINRTFINAPIETVWSTLVATDKALPFFFGSICQTTDGLKVGARYRMVHPNKKVAMVVGEVLAFEPPHIYAHSFQMTNIDEPSCKVTYELVEKDGGTEFTLTIENAIEGGKLIKEMVSAQGFIGTNLKALCETGRPAFTGRMVGILSPIFGLLAKRNQHIENWPLD</sequence>
<reference evidence="3 4" key="1">
    <citation type="submission" date="2018-10" db="EMBL/GenBank/DDBJ databases">
        <title>Genomic Encyclopedia of Archaeal and Bacterial Type Strains, Phase II (KMG-II): from individual species to whole genera.</title>
        <authorList>
            <person name="Goeker M."/>
        </authorList>
    </citation>
    <scope>NUCLEOTIDE SEQUENCE [LARGE SCALE GENOMIC DNA]</scope>
    <source>
        <strain evidence="3 4">DSM 29466</strain>
    </source>
</reference>
<dbReference type="SUPFAM" id="SSF55961">
    <property type="entry name" value="Bet v1-like"/>
    <property type="match status" value="1"/>
</dbReference>
<keyword evidence="4" id="KW-1185">Reference proteome</keyword>
<name>A0A497X515_9RHOB</name>
<dbReference type="EMBL" id="RCCE01000001">
    <property type="protein sequence ID" value="RLJ60193.1"/>
    <property type="molecule type" value="Genomic_DNA"/>
</dbReference>
<organism evidence="3 4">
    <name type="scientific">Litoreibacter meonggei</name>
    <dbReference type="NCBI Taxonomy" id="1049199"/>
    <lineage>
        <taxon>Bacteria</taxon>
        <taxon>Pseudomonadati</taxon>
        <taxon>Pseudomonadota</taxon>
        <taxon>Alphaproteobacteria</taxon>
        <taxon>Rhodobacterales</taxon>
        <taxon>Roseobacteraceae</taxon>
        <taxon>Litoreibacter</taxon>
    </lineage>
</organism>
<dbReference type="Gene3D" id="3.30.530.20">
    <property type="match status" value="1"/>
</dbReference>
<evidence type="ECO:0000313" key="4">
    <source>
        <dbReference type="Proteomes" id="UP000269157"/>
    </source>
</evidence>
<dbReference type="AlphaFoldDB" id="A0A497X515"/>
<dbReference type="RefSeq" id="WP_170157838.1">
    <property type="nucleotide sequence ID" value="NZ_RCCE01000001.1"/>
</dbReference>
<accession>A0A497X515</accession>
<dbReference type="Pfam" id="PF08327">
    <property type="entry name" value="AHSA1"/>
    <property type="match status" value="1"/>
</dbReference>
<protein>
    <submittedName>
        <fullName evidence="3">Uncharacterized protein YndB with AHSA1/START domain</fullName>
    </submittedName>
</protein>
<dbReference type="InterPro" id="IPR023393">
    <property type="entry name" value="START-like_dom_sf"/>
</dbReference>
<evidence type="ECO:0000259" key="2">
    <source>
        <dbReference type="Pfam" id="PF08327"/>
    </source>
</evidence>
<proteinExistence type="inferred from homology"/>
<evidence type="ECO:0000256" key="1">
    <source>
        <dbReference type="ARBA" id="ARBA00006817"/>
    </source>
</evidence>
<dbReference type="Proteomes" id="UP000269157">
    <property type="component" value="Unassembled WGS sequence"/>
</dbReference>
<comment type="similarity">
    <text evidence="1">Belongs to the AHA1 family.</text>
</comment>
<comment type="caution">
    <text evidence="3">The sequence shown here is derived from an EMBL/GenBank/DDBJ whole genome shotgun (WGS) entry which is preliminary data.</text>
</comment>
<dbReference type="InterPro" id="IPR013538">
    <property type="entry name" value="ASHA1/2-like_C"/>
</dbReference>
<evidence type="ECO:0000313" key="3">
    <source>
        <dbReference type="EMBL" id="RLJ60193.1"/>
    </source>
</evidence>
<gene>
    <name evidence="3" type="ORF">BCF46_0390</name>
</gene>